<protein>
    <submittedName>
        <fullName evidence="1">Uncharacterized protein</fullName>
    </submittedName>
</protein>
<dbReference type="AlphaFoldDB" id="H8KNC3"/>
<dbReference type="EMBL" id="CP003349">
    <property type="protein sequence ID" value="AFD09456.1"/>
    <property type="molecule type" value="Genomic_DNA"/>
</dbReference>
<dbReference type="HOGENOM" id="CLU_096483_0_0_10"/>
<dbReference type="KEGG" id="scn:Solca_4466"/>
<dbReference type="STRING" id="929556.Solca_4466"/>
<keyword evidence="2" id="KW-1185">Reference proteome</keyword>
<organism evidence="1 2">
    <name type="scientific">Solitalea canadensis (strain ATCC 29591 / DSM 3403 / JCM 21819 / LMG 8368 / NBRC 15130 / NCIMB 12057 / USAM 9D)</name>
    <name type="common">Flexibacter canadensis</name>
    <dbReference type="NCBI Taxonomy" id="929556"/>
    <lineage>
        <taxon>Bacteria</taxon>
        <taxon>Pseudomonadati</taxon>
        <taxon>Bacteroidota</taxon>
        <taxon>Sphingobacteriia</taxon>
        <taxon>Sphingobacteriales</taxon>
        <taxon>Sphingobacteriaceae</taxon>
        <taxon>Solitalea</taxon>
    </lineage>
</organism>
<evidence type="ECO:0000313" key="1">
    <source>
        <dbReference type="EMBL" id="AFD09456.1"/>
    </source>
</evidence>
<evidence type="ECO:0000313" key="2">
    <source>
        <dbReference type="Proteomes" id="UP000007590"/>
    </source>
</evidence>
<name>H8KNC3_SOLCM</name>
<dbReference type="Proteomes" id="UP000007590">
    <property type="component" value="Chromosome"/>
</dbReference>
<gene>
    <name evidence="1" type="ordered locus">Solca_4466</name>
</gene>
<proteinExistence type="predicted"/>
<accession>H8KNC3</accession>
<reference evidence="1" key="1">
    <citation type="submission" date="2012-02" db="EMBL/GenBank/DDBJ databases">
        <title>The complete genome of Solitalea canadensis DSM 3403.</title>
        <authorList>
            <consortium name="US DOE Joint Genome Institute (JGI-PGF)"/>
            <person name="Lucas S."/>
            <person name="Copeland A."/>
            <person name="Lapidus A."/>
            <person name="Glavina del Rio T."/>
            <person name="Dalin E."/>
            <person name="Tice H."/>
            <person name="Bruce D."/>
            <person name="Goodwin L."/>
            <person name="Pitluck S."/>
            <person name="Peters L."/>
            <person name="Ovchinnikova G."/>
            <person name="Lu M."/>
            <person name="Kyrpides N."/>
            <person name="Mavromatis K."/>
            <person name="Ivanova N."/>
            <person name="Brettin T."/>
            <person name="Detter J.C."/>
            <person name="Han C."/>
            <person name="Larimer F."/>
            <person name="Land M."/>
            <person name="Hauser L."/>
            <person name="Markowitz V."/>
            <person name="Cheng J.-F."/>
            <person name="Hugenholtz P."/>
            <person name="Woyke T."/>
            <person name="Wu D."/>
            <person name="Spring S."/>
            <person name="Schroeder M."/>
            <person name="Kopitz M."/>
            <person name="Brambilla E."/>
            <person name="Klenk H.-P."/>
            <person name="Eisen J.A."/>
        </authorList>
    </citation>
    <scope>NUCLEOTIDE SEQUENCE</scope>
    <source>
        <strain evidence="1">DSM 3403</strain>
    </source>
</reference>
<sequence>MQYQNKAMQLSAILNQFKHLGLAIILCVLITKATAQQVNYEAEFGADYQRAVRFLEKNSWITDTLARYNVPAQFAVAIVFPELIRYSVLRDKMEIGGLKILYTSFGQDYADFSIGNFQMKPSFAEHLIKDLQTTKMATRFNRIIIDSNEESGRKALVNNLESLQSQVMYLIAFYFMCEKKHSKLIWHSTEDKLQFYATAYNCGYWNTTDYIQKKSRQNYFETSIFGDAPKYNYSAIALHFFRKYNLLAKSSN</sequence>
<dbReference type="eggNOG" id="ENOG50334AX">
    <property type="taxonomic scope" value="Bacteria"/>
</dbReference>